<reference evidence="2 3" key="1">
    <citation type="journal article" date="2016" name="Nat. Commun.">
        <title>Thousands of microbial genomes shed light on interconnected biogeochemical processes in an aquifer system.</title>
        <authorList>
            <person name="Anantharaman K."/>
            <person name="Brown C.T."/>
            <person name="Hug L.A."/>
            <person name="Sharon I."/>
            <person name="Castelle C.J."/>
            <person name="Probst A.J."/>
            <person name="Thomas B.C."/>
            <person name="Singh A."/>
            <person name="Wilkins M.J."/>
            <person name="Karaoz U."/>
            <person name="Brodie E.L."/>
            <person name="Williams K.H."/>
            <person name="Hubbard S.S."/>
            <person name="Banfield J.F."/>
        </authorList>
    </citation>
    <scope>NUCLEOTIDE SEQUENCE [LARGE SCALE GENOMIC DNA]</scope>
</reference>
<dbReference type="InterPro" id="IPR012338">
    <property type="entry name" value="Beta-lactam/transpept-like"/>
</dbReference>
<dbReference type="PANTHER" id="PTHR21581:SF6">
    <property type="entry name" value="TRAFFICKING PROTEIN PARTICLE COMPLEX SUBUNIT 12"/>
    <property type="match status" value="1"/>
</dbReference>
<dbReference type="AlphaFoldDB" id="A0A1F4XMH1"/>
<dbReference type="SUPFAM" id="SSF56601">
    <property type="entry name" value="beta-lactamase/transpeptidase-like"/>
    <property type="match status" value="1"/>
</dbReference>
<dbReference type="GO" id="GO:0006508">
    <property type="term" value="P:proteolysis"/>
    <property type="evidence" value="ECO:0007669"/>
    <property type="project" value="InterPro"/>
</dbReference>
<dbReference type="InterPro" id="IPR001967">
    <property type="entry name" value="Peptidase_S11_N"/>
</dbReference>
<dbReference type="Pfam" id="PF00768">
    <property type="entry name" value="Peptidase_S11"/>
    <property type="match status" value="1"/>
</dbReference>
<comment type="caution">
    <text evidence="2">The sequence shown here is derived from an EMBL/GenBank/DDBJ whole genome shotgun (WGS) entry which is preliminary data.</text>
</comment>
<dbReference type="Gene3D" id="3.40.710.10">
    <property type="entry name" value="DD-peptidase/beta-lactamase superfamily"/>
    <property type="match status" value="1"/>
</dbReference>
<sequence length="302" mass="32007">MTHMIKPFTLTRTTYTFLFATASLCLAVLITINVPPFIGMPVEAKELAVFPAPIALPAEDLAAKAAVLYDPTTGQILFAKNATEPLALASLTKLMTAQTILAQTSERQIVTITSQNLRPEGDWGLRPGEMWSVEQLLRFGLVASANDAMAAAADAVGPTIIDEMNRTAKVLGLSQTHFSNPTGLDLDLETAGAYGSAYDVALLVTSFMQRYPTLFGATAKPSVTITSGDVLLNATSTDTPLLDIPGLVGAKTGYTDLAGGNLIAVFDIEIGHPLIAVVLGSTREKRFEDIRALVVAVRSNGK</sequence>
<evidence type="ECO:0000313" key="3">
    <source>
        <dbReference type="Proteomes" id="UP000177564"/>
    </source>
</evidence>
<feature type="domain" description="Peptidase S11 D-alanyl-D-alanine carboxypeptidase A N-terminal" evidence="1">
    <location>
        <begin position="58"/>
        <end position="281"/>
    </location>
</feature>
<dbReference type="Proteomes" id="UP000177564">
    <property type="component" value="Unassembled WGS sequence"/>
</dbReference>
<dbReference type="STRING" id="1797240.A3D68_02545"/>
<evidence type="ECO:0000313" key="2">
    <source>
        <dbReference type="EMBL" id="OGC82836.1"/>
    </source>
</evidence>
<gene>
    <name evidence="2" type="ORF">A3D68_02545</name>
</gene>
<accession>A0A1F4XMH1</accession>
<proteinExistence type="predicted"/>
<protein>
    <recommendedName>
        <fullName evidence="1">Peptidase S11 D-alanyl-D-alanine carboxypeptidase A N-terminal domain-containing protein</fullName>
    </recommendedName>
</protein>
<dbReference type="GO" id="GO:0009002">
    <property type="term" value="F:serine-type D-Ala-D-Ala carboxypeptidase activity"/>
    <property type="evidence" value="ECO:0007669"/>
    <property type="project" value="InterPro"/>
</dbReference>
<dbReference type="PANTHER" id="PTHR21581">
    <property type="entry name" value="D-ALANYL-D-ALANINE CARBOXYPEPTIDASE"/>
    <property type="match status" value="1"/>
</dbReference>
<dbReference type="EMBL" id="MEWU01000035">
    <property type="protein sequence ID" value="OGC82836.1"/>
    <property type="molecule type" value="Genomic_DNA"/>
</dbReference>
<evidence type="ECO:0000259" key="1">
    <source>
        <dbReference type="Pfam" id="PF00768"/>
    </source>
</evidence>
<name>A0A1F4XMH1_9BACT</name>
<organism evidence="2 3">
    <name type="scientific">Candidatus Adlerbacteria bacterium RIFCSPHIGHO2_02_FULL_52_17</name>
    <dbReference type="NCBI Taxonomy" id="1797240"/>
    <lineage>
        <taxon>Bacteria</taxon>
        <taxon>Candidatus Adleribacteriota</taxon>
    </lineage>
</organism>